<organism evidence="1 2">
    <name type="scientific">Candidatus Sungiibacteriota bacterium</name>
    <dbReference type="NCBI Taxonomy" id="2750080"/>
    <lineage>
        <taxon>Bacteria</taxon>
        <taxon>Candidatus Sungiibacteriota</taxon>
    </lineage>
</organism>
<dbReference type="InterPro" id="IPR014717">
    <property type="entry name" value="Transl_elong_EF1B/ribsomal_bS6"/>
</dbReference>
<dbReference type="Pfam" id="PF04350">
    <property type="entry name" value="PilO"/>
    <property type="match status" value="1"/>
</dbReference>
<gene>
    <name evidence="1" type="primary">pilO</name>
    <name evidence="1" type="ORF">HY473_02080</name>
</gene>
<dbReference type="Proteomes" id="UP000756703">
    <property type="component" value="Unassembled WGS sequence"/>
</dbReference>
<accession>A0A932YZ29</accession>
<dbReference type="InterPro" id="IPR007445">
    <property type="entry name" value="PilO"/>
</dbReference>
<dbReference type="EMBL" id="JACQMI010000013">
    <property type="protein sequence ID" value="MBI4132848.1"/>
    <property type="molecule type" value="Genomic_DNA"/>
</dbReference>
<sequence>MSRFGIGFLLLALAAAAAYFLAFPQWQKILALRADIQSLQALNTELTALAEKSEVLQQEYNAIPEADLEKLRSIAPATADTSRVLSDLENLAQRNQLLLSRVEFTAAAQGAVTELQLPVSRPYTAIPVTMQLSGSYESLRAFLVGLEHNLRLLDVNSISFSSASDKGFSIGIGGKMYYRRAGP</sequence>
<protein>
    <submittedName>
        <fullName evidence="1">Type 4a pilus biogenesis protein PilO</fullName>
    </submittedName>
</protein>
<dbReference type="GO" id="GO:0043107">
    <property type="term" value="P:type IV pilus-dependent motility"/>
    <property type="evidence" value="ECO:0007669"/>
    <property type="project" value="InterPro"/>
</dbReference>
<reference evidence="1" key="1">
    <citation type="submission" date="2020-07" db="EMBL/GenBank/DDBJ databases">
        <title>Huge and variable diversity of episymbiotic CPR bacteria and DPANN archaea in groundwater ecosystems.</title>
        <authorList>
            <person name="He C.Y."/>
            <person name="Keren R."/>
            <person name="Whittaker M."/>
            <person name="Farag I.F."/>
            <person name="Doudna J."/>
            <person name="Cate J.H.D."/>
            <person name="Banfield J.F."/>
        </authorList>
    </citation>
    <scope>NUCLEOTIDE SEQUENCE</scope>
    <source>
        <strain evidence="1">NC_groundwater_1225_Ag_S-0.1um_56_177</strain>
    </source>
</reference>
<dbReference type="GO" id="GO:0043683">
    <property type="term" value="P:type IV pilus assembly"/>
    <property type="evidence" value="ECO:0007669"/>
    <property type="project" value="InterPro"/>
</dbReference>
<comment type="caution">
    <text evidence="1">The sequence shown here is derived from an EMBL/GenBank/DDBJ whole genome shotgun (WGS) entry which is preliminary data.</text>
</comment>
<evidence type="ECO:0000313" key="1">
    <source>
        <dbReference type="EMBL" id="MBI4132848.1"/>
    </source>
</evidence>
<evidence type="ECO:0000313" key="2">
    <source>
        <dbReference type="Proteomes" id="UP000756703"/>
    </source>
</evidence>
<dbReference type="Gene3D" id="3.30.70.60">
    <property type="match status" value="1"/>
</dbReference>
<dbReference type="AlphaFoldDB" id="A0A932YZ29"/>
<name>A0A932YZ29_9BACT</name>
<proteinExistence type="predicted"/>